<dbReference type="GO" id="GO:0007059">
    <property type="term" value="P:chromosome segregation"/>
    <property type="evidence" value="ECO:0007669"/>
    <property type="project" value="InterPro"/>
</dbReference>
<evidence type="ECO:0000313" key="2">
    <source>
        <dbReference type="Proteomes" id="UP000190831"/>
    </source>
</evidence>
<dbReference type="GO" id="GO:0034080">
    <property type="term" value="P:CENP-A containing chromatin assembly"/>
    <property type="evidence" value="ECO:0007669"/>
    <property type="project" value="InterPro"/>
</dbReference>
<dbReference type="OMA" id="HPASLRW"/>
<reference evidence="1 2" key="1">
    <citation type="submission" date="2016-03" db="EMBL/GenBank/DDBJ databases">
        <authorList>
            <person name="Devillers H."/>
        </authorList>
    </citation>
    <scope>NUCLEOTIDE SEQUENCE [LARGE SCALE GENOMIC DNA]</scope>
    <source>
        <strain evidence="1">CBS 6772</strain>
    </source>
</reference>
<proteinExistence type="predicted"/>
<dbReference type="AlphaFoldDB" id="A0A1G4MI64"/>
<organism evidence="1 2">
    <name type="scientific">Lachancea fermentati</name>
    <name type="common">Zygosaccharomyces fermentati</name>
    <dbReference type="NCBI Taxonomy" id="4955"/>
    <lineage>
        <taxon>Eukaryota</taxon>
        <taxon>Fungi</taxon>
        <taxon>Dikarya</taxon>
        <taxon>Ascomycota</taxon>
        <taxon>Saccharomycotina</taxon>
        <taxon>Saccharomycetes</taxon>
        <taxon>Saccharomycetales</taxon>
        <taxon>Saccharomycetaceae</taxon>
        <taxon>Lachancea</taxon>
    </lineage>
</organism>
<dbReference type="EMBL" id="LT598486">
    <property type="protein sequence ID" value="SCW03545.1"/>
    <property type="molecule type" value="Genomic_DNA"/>
</dbReference>
<dbReference type="Gene3D" id="3.10.20.720">
    <property type="match status" value="1"/>
</dbReference>
<gene>
    <name evidence="1" type="ORF">LAFE_0G12838G</name>
</gene>
<dbReference type="OrthoDB" id="6585699at2759"/>
<keyword evidence="2" id="KW-1185">Reference proteome</keyword>
<evidence type="ECO:0000313" key="1">
    <source>
        <dbReference type="EMBL" id="SCW03545.1"/>
    </source>
</evidence>
<dbReference type="InterPro" id="IPR007902">
    <property type="entry name" value="Chl4/mis15/CENP-N"/>
</dbReference>
<sequence>MELSDNYVITVENSSLYRKLLKLPLTAICDLALRWSSSHGCKHPHEDVKATTERWKKKKVQRKIAASTVLLQYWPDGLNLLQLAQLDCYLLFHKPNSYVWMSQTAYNKNNEKVNLSIDPDSFISGIKNDLGKLYMSHLYFCKHPEFQMVVCRIQLFDYNNEFLSLTEVSSHEDDRSYPEITPDFGASIRKELVTRAPFYICFPLNSPVVIHTVGTDLYAKLILESVQKCIFGREKLTLVPNEDAPIKNLKTLNILHGTSRYAHSLGPWSAYAESDIELSPLTDSKAHELVCGRSILCKTSEFTKEALMEKTMIKFKGRSYKGHFHRVSEAKRRFDKMIYRSANTSEKCSSSSFNSNYASLIPATNVEFILKDEITAQENVTIKFTFQGNDIFGGLHELCDRDLIDLEKVPGWLAGENGPDSGLIENGHFTKAYTKGRLI</sequence>
<protein>
    <submittedName>
        <fullName evidence="1">LAFE_0G12838g1_1</fullName>
    </submittedName>
</protein>
<dbReference type="Pfam" id="PF05238">
    <property type="entry name" value="CENP-N"/>
    <property type="match status" value="1"/>
</dbReference>
<name>A0A1G4MI64_LACFM</name>
<accession>A0A1G4MI64</accession>
<dbReference type="STRING" id="4955.A0A1G4MI64"/>
<dbReference type="Proteomes" id="UP000190831">
    <property type="component" value="Chromosome G"/>
</dbReference>